<protein>
    <submittedName>
        <fullName evidence="4">Pseudouridine kinase</fullName>
    </submittedName>
</protein>
<dbReference type="PANTHER" id="PTHR10584">
    <property type="entry name" value="SUGAR KINASE"/>
    <property type="match status" value="1"/>
</dbReference>
<evidence type="ECO:0000256" key="1">
    <source>
        <dbReference type="ARBA" id="ARBA00022679"/>
    </source>
</evidence>
<keyword evidence="1" id="KW-0808">Transferase</keyword>
<dbReference type="Gene3D" id="3.40.1190.20">
    <property type="match status" value="1"/>
</dbReference>
<sequence>MGSCVAAIGAANIDLLGFTDKTLRMRDSNPGRIESCLGGVARNISENLVRLGISTSLITAIGDDAGGTQIRESCRQLGIDLTCSLEVADHPSSTYMAMMDEQGDMALALSDMRILDRLTVDHLKTCEPLLEDAAVIVADAGLTTEAMAWLVDRWPEKRIYLDPVSIGKCRRMEMLTGRFHCIKMNRLEAGYLAGMIISGETDLEEASRRLLDKGVKKLFITLGEQGVYYADEALQGMTPAFPLKPVNATGAGDAFTAAVVYGDLQGWSMEATARFAVRASAVALLSRHTVSEDMSVETVNALEDGLTKEKNC</sequence>
<reference evidence="4" key="1">
    <citation type="submission" date="2017-05" db="EMBL/GenBank/DDBJ databases">
        <authorList>
            <person name="Varghese N."/>
            <person name="Submissions S."/>
        </authorList>
    </citation>
    <scope>NUCLEOTIDE SEQUENCE</scope>
    <source>
        <strain evidence="4">Su22</strain>
    </source>
</reference>
<dbReference type="EMBL" id="FXUF01000004">
    <property type="protein sequence ID" value="SMP51756.1"/>
    <property type="molecule type" value="Genomic_DNA"/>
</dbReference>
<organism evidence="4 5">
    <name type="scientific">Anoxynatronum buryatiense</name>
    <dbReference type="NCBI Taxonomy" id="489973"/>
    <lineage>
        <taxon>Bacteria</taxon>
        <taxon>Bacillati</taxon>
        <taxon>Bacillota</taxon>
        <taxon>Clostridia</taxon>
        <taxon>Eubacteriales</taxon>
        <taxon>Clostridiaceae</taxon>
        <taxon>Anoxynatronum</taxon>
    </lineage>
</organism>
<dbReference type="PANTHER" id="PTHR10584:SF166">
    <property type="entry name" value="RIBOKINASE"/>
    <property type="match status" value="1"/>
</dbReference>
<evidence type="ECO:0000313" key="5">
    <source>
        <dbReference type="Proteomes" id="UP001158066"/>
    </source>
</evidence>
<keyword evidence="5" id="KW-1185">Reference proteome</keyword>
<accession>A0AA46AIK1</accession>
<dbReference type="GO" id="GO:0016301">
    <property type="term" value="F:kinase activity"/>
    <property type="evidence" value="ECO:0007669"/>
    <property type="project" value="UniProtKB-KW"/>
</dbReference>
<dbReference type="InterPro" id="IPR029056">
    <property type="entry name" value="Ribokinase-like"/>
</dbReference>
<dbReference type="CDD" id="cd01941">
    <property type="entry name" value="YeiC_kinase_like"/>
    <property type="match status" value="1"/>
</dbReference>
<dbReference type="Proteomes" id="UP001158066">
    <property type="component" value="Unassembled WGS sequence"/>
</dbReference>
<comment type="caution">
    <text evidence="4">The sequence shown here is derived from an EMBL/GenBank/DDBJ whole genome shotgun (WGS) entry which is preliminary data.</text>
</comment>
<name>A0AA46AIK1_9CLOT</name>
<dbReference type="PROSITE" id="PS00583">
    <property type="entry name" value="PFKB_KINASES_1"/>
    <property type="match status" value="1"/>
</dbReference>
<dbReference type="AlphaFoldDB" id="A0AA46AIK1"/>
<dbReference type="RefSeq" id="WP_283408798.1">
    <property type="nucleotide sequence ID" value="NZ_FXUF01000004.1"/>
</dbReference>
<proteinExistence type="predicted"/>
<feature type="domain" description="Carbohydrate kinase PfkB" evidence="3">
    <location>
        <begin position="5"/>
        <end position="290"/>
    </location>
</feature>
<dbReference type="SUPFAM" id="SSF53613">
    <property type="entry name" value="Ribokinase-like"/>
    <property type="match status" value="1"/>
</dbReference>
<evidence type="ECO:0000259" key="3">
    <source>
        <dbReference type="Pfam" id="PF00294"/>
    </source>
</evidence>
<dbReference type="InterPro" id="IPR002173">
    <property type="entry name" value="Carboh/pur_kinase_PfkB_CS"/>
</dbReference>
<evidence type="ECO:0000313" key="4">
    <source>
        <dbReference type="EMBL" id="SMP51756.1"/>
    </source>
</evidence>
<evidence type="ECO:0000256" key="2">
    <source>
        <dbReference type="ARBA" id="ARBA00022777"/>
    </source>
</evidence>
<dbReference type="Pfam" id="PF00294">
    <property type="entry name" value="PfkB"/>
    <property type="match status" value="1"/>
</dbReference>
<gene>
    <name evidence="4" type="ORF">SAMN06296020_104122</name>
</gene>
<dbReference type="InterPro" id="IPR011611">
    <property type="entry name" value="PfkB_dom"/>
</dbReference>
<keyword evidence="2 4" id="KW-0418">Kinase</keyword>